<evidence type="ECO:0000256" key="1">
    <source>
        <dbReference type="SAM" id="Coils"/>
    </source>
</evidence>
<proteinExistence type="predicted"/>
<feature type="coiled-coil region" evidence="1">
    <location>
        <begin position="13"/>
        <end position="57"/>
    </location>
</feature>
<reference evidence="3" key="1">
    <citation type="submission" date="2017-07" db="EMBL/GenBank/DDBJ databases">
        <title>Taro Niue Genome Assembly and Annotation.</title>
        <authorList>
            <person name="Atibalentja N."/>
            <person name="Keating K."/>
            <person name="Fields C.J."/>
        </authorList>
    </citation>
    <scope>NUCLEOTIDE SEQUENCE</scope>
    <source>
        <strain evidence="3">Niue_2</strain>
        <tissue evidence="3">Leaf</tissue>
    </source>
</reference>
<dbReference type="OrthoDB" id="1892195at2759"/>
<dbReference type="InterPro" id="IPR045177">
    <property type="entry name" value="FDM1-5/IDN2"/>
</dbReference>
<dbReference type="PANTHER" id="PTHR21596">
    <property type="entry name" value="RIBONUCLEASE P SUBUNIT P38"/>
    <property type="match status" value="1"/>
</dbReference>
<dbReference type="PANTHER" id="PTHR21596:SF3">
    <property type="entry name" value="FACTOR OF DNA METHYLATION 1-RELATED"/>
    <property type="match status" value="1"/>
</dbReference>
<accession>A0A843WKQ0</accession>
<protein>
    <recommendedName>
        <fullName evidence="2">Factor of DNA methylation 1-5/IDN2 domain-containing protein</fullName>
    </recommendedName>
</protein>
<keyword evidence="4" id="KW-1185">Reference proteome</keyword>
<feature type="domain" description="Factor of DNA methylation 1-5/IDN2" evidence="2">
    <location>
        <begin position="73"/>
        <end position="202"/>
    </location>
</feature>
<comment type="caution">
    <text evidence="3">The sequence shown here is derived from an EMBL/GenBank/DDBJ whole genome shotgun (WGS) entry which is preliminary data.</text>
</comment>
<keyword evidence="1" id="KW-0175">Coiled coil</keyword>
<name>A0A843WKQ0_COLES</name>
<dbReference type="Proteomes" id="UP000652761">
    <property type="component" value="Unassembled WGS sequence"/>
</dbReference>
<dbReference type="AlphaFoldDB" id="A0A843WKQ0"/>
<evidence type="ECO:0000259" key="2">
    <source>
        <dbReference type="Pfam" id="PF03469"/>
    </source>
</evidence>
<dbReference type="GO" id="GO:0080188">
    <property type="term" value="P:gene silencing by siRNA-directed DNA methylation"/>
    <property type="evidence" value="ECO:0007669"/>
    <property type="project" value="InterPro"/>
</dbReference>
<dbReference type="EMBL" id="NMUH01003545">
    <property type="protein sequence ID" value="MQM06121.1"/>
    <property type="molecule type" value="Genomic_DNA"/>
</dbReference>
<organism evidence="3 4">
    <name type="scientific">Colocasia esculenta</name>
    <name type="common">Wild taro</name>
    <name type="synonym">Arum esculentum</name>
    <dbReference type="NCBI Taxonomy" id="4460"/>
    <lineage>
        <taxon>Eukaryota</taxon>
        <taxon>Viridiplantae</taxon>
        <taxon>Streptophyta</taxon>
        <taxon>Embryophyta</taxon>
        <taxon>Tracheophyta</taxon>
        <taxon>Spermatophyta</taxon>
        <taxon>Magnoliopsida</taxon>
        <taxon>Liliopsida</taxon>
        <taxon>Araceae</taxon>
        <taxon>Aroideae</taxon>
        <taxon>Colocasieae</taxon>
        <taxon>Colocasia</taxon>
    </lineage>
</organism>
<dbReference type="InterPro" id="IPR005379">
    <property type="entry name" value="FDM1-5/IDN2_XH"/>
</dbReference>
<sequence length="203" mass="23615">MKHMGGEEDMAIKKKLEEMDEELKDKIEEMELMENMNQALIIKERKSNDELQDARKELITGNAKWSFFNWNQTMGELDTKAMCNACKQQFPGKEGDVKAAMILSRWEAEISDSNWHPFRIITVDGQQLEVINEEDEKLSQLKEDLGDEAYKVVTTALLELNEYNPSGRFAVPELWNFKEDQKATLKEVIQFIFEAMKTLERKG</sequence>
<evidence type="ECO:0000313" key="4">
    <source>
        <dbReference type="Proteomes" id="UP000652761"/>
    </source>
</evidence>
<dbReference type="Pfam" id="PF03469">
    <property type="entry name" value="XH"/>
    <property type="match status" value="1"/>
</dbReference>
<evidence type="ECO:0000313" key="3">
    <source>
        <dbReference type="EMBL" id="MQM06121.1"/>
    </source>
</evidence>
<gene>
    <name evidence="3" type="ORF">Taro_038946</name>
</gene>